<sequence>MSTSKPGLSAVRADVARKRWSLDSRTREAIRVLVEQAPPLTVEQREQLRAVLARPAAKVGA</sequence>
<keyword evidence="2" id="KW-1185">Reference proteome</keyword>
<comment type="caution">
    <text evidence="1">The sequence shown here is derived from an EMBL/GenBank/DDBJ whole genome shotgun (WGS) entry which is preliminary data.</text>
</comment>
<proteinExistence type="predicted"/>
<dbReference type="EMBL" id="JBHMCA010000069">
    <property type="protein sequence ID" value="MFB9449748.1"/>
    <property type="molecule type" value="Genomic_DNA"/>
</dbReference>
<dbReference type="RefSeq" id="WP_223100587.1">
    <property type="nucleotide sequence ID" value="NZ_CP061913.1"/>
</dbReference>
<accession>A0ABV5MMG0</accession>
<reference evidence="1 2" key="1">
    <citation type="submission" date="2024-09" db="EMBL/GenBank/DDBJ databases">
        <authorList>
            <person name="Sun Q."/>
            <person name="Mori K."/>
        </authorList>
    </citation>
    <scope>NUCLEOTIDE SEQUENCE [LARGE SCALE GENOMIC DNA]</scope>
    <source>
        <strain evidence="1 2">JCM 3307</strain>
    </source>
</reference>
<name>A0ABV5MMG0_9ACTN</name>
<organism evidence="1 2">
    <name type="scientific">Dactylosporangium vinaceum</name>
    <dbReference type="NCBI Taxonomy" id="53362"/>
    <lineage>
        <taxon>Bacteria</taxon>
        <taxon>Bacillati</taxon>
        <taxon>Actinomycetota</taxon>
        <taxon>Actinomycetes</taxon>
        <taxon>Micromonosporales</taxon>
        <taxon>Micromonosporaceae</taxon>
        <taxon>Dactylosporangium</taxon>
    </lineage>
</organism>
<evidence type="ECO:0000313" key="2">
    <source>
        <dbReference type="Proteomes" id="UP001589608"/>
    </source>
</evidence>
<evidence type="ECO:0000313" key="1">
    <source>
        <dbReference type="EMBL" id="MFB9449748.1"/>
    </source>
</evidence>
<dbReference type="Proteomes" id="UP001589608">
    <property type="component" value="Unassembled WGS sequence"/>
</dbReference>
<protein>
    <submittedName>
        <fullName evidence="1">Uncharacterized protein</fullName>
    </submittedName>
</protein>
<gene>
    <name evidence="1" type="ORF">ACFFTR_42295</name>
</gene>